<dbReference type="EMBL" id="KN838842">
    <property type="protein sequence ID" value="KIJ93460.1"/>
    <property type="molecule type" value="Genomic_DNA"/>
</dbReference>
<sequence length="94" mass="10881">MIMAVSASYHSALLTSPLFYHLSFLFSSDSCRLATIRSFNQLFFRVSVLIMVSSPLIDLSYRISDSPLRGRFLFHLRSHSSSFHIHLHSNQLYR</sequence>
<gene>
    <name evidence="1" type="ORF">K443DRAFT_397190</name>
</gene>
<dbReference type="Proteomes" id="UP000054477">
    <property type="component" value="Unassembled WGS sequence"/>
</dbReference>
<proteinExistence type="predicted"/>
<reference evidence="2" key="2">
    <citation type="submission" date="2015-01" db="EMBL/GenBank/DDBJ databases">
        <title>Evolutionary Origins and Diversification of the Mycorrhizal Mutualists.</title>
        <authorList>
            <consortium name="DOE Joint Genome Institute"/>
            <consortium name="Mycorrhizal Genomics Consortium"/>
            <person name="Kohler A."/>
            <person name="Kuo A."/>
            <person name="Nagy L.G."/>
            <person name="Floudas D."/>
            <person name="Copeland A."/>
            <person name="Barry K.W."/>
            <person name="Cichocki N."/>
            <person name="Veneault-Fourrey C."/>
            <person name="LaButti K."/>
            <person name="Lindquist E.A."/>
            <person name="Lipzen A."/>
            <person name="Lundell T."/>
            <person name="Morin E."/>
            <person name="Murat C."/>
            <person name="Riley R."/>
            <person name="Ohm R."/>
            <person name="Sun H."/>
            <person name="Tunlid A."/>
            <person name="Henrissat B."/>
            <person name="Grigoriev I.V."/>
            <person name="Hibbett D.S."/>
            <person name="Martin F."/>
        </authorList>
    </citation>
    <scope>NUCLEOTIDE SEQUENCE [LARGE SCALE GENOMIC DNA]</scope>
    <source>
        <strain evidence="2">LaAM-08-1</strain>
    </source>
</reference>
<protein>
    <submittedName>
        <fullName evidence="1">Uncharacterized protein</fullName>
    </submittedName>
</protein>
<organism evidence="1 2">
    <name type="scientific">Laccaria amethystina LaAM-08-1</name>
    <dbReference type="NCBI Taxonomy" id="1095629"/>
    <lineage>
        <taxon>Eukaryota</taxon>
        <taxon>Fungi</taxon>
        <taxon>Dikarya</taxon>
        <taxon>Basidiomycota</taxon>
        <taxon>Agaricomycotina</taxon>
        <taxon>Agaricomycetes</taxon>
        <taxon>Agaricomycetidae</taxon>
        <taxon>Agaricales</taxon>
        <taxon>Agaricineae</taxon>
        <taxon>Hydnangiaceae</taxon>
        <taxon>Laccaria</taxon>
    </lineage>
</organism>
<dbReference type="HOGENOM" id="CLU_2386509_0_0_1"/>
<accession>A0A0C9WQK0</accession>
<reference evidence="1 2" key="1">
    <citation type="submission" date="2014-04" db="EMBL/GenBank/DDBJ databases">
        <authorList>
            <consortium name="DOE Joint Genome Institute"/>
            <person name="Kuo A."/>
            <person name="Kohler A."/>
            <person name="Nagy L.G."/>
            <person name="Floudas D."/>
            <person name="Copeland A."/>
            <person name="Barry K.W."/>
            <person name="Cichocki N."/>
            <person name="Veneault-Fourrey C."/>
            <person name="LaButti K."/>
            <person name="Lindquist E.A."/>
            <person name="Lipzen A."/>
            <person name="Lundell T."/>
            <person name="Morin E."/>
            <person name="Murat C."/>
            <person name="Sun H."/>
            <person name="Tunlid A."/>
            <person name="Henrissat B."/>
            <person name="Grigoriev I.V."/>
            <person name="Hibbett D.S."/>
            <person name="Martin F."/>
            <person name="Nordberg H.P."/>
            <person name="Cantor M.N."/>
            <person name="Hua S.X."/>
        </authorList>
    </citation>
    <scope>NUCLEOTIDE SEQUENCE [LARGE SCALE GENOMIC DNA]</scope>
    <source>
        <strain evidence="1 2">LaAM-08-1</strain>
    </source>
</reference>
<keyword evidence="2" id="KW-1185">Reference proteome</keyword>
<name>A0A0C9WQK0_9AGAR</name>
<dbReference type="AlphaFoldDB" id="A0A0C9WQK0"/>
<evidence type="ECO:0000313" key="1">
    <source>
        <dbReference type="EMBL" id="KIJ93460.1"/>
    </source>
</evidence>
<evidence type="ECO:0000313" key="2">
    <source>
        <dbReference type="Proteomes" id="UP000054477"/>
    </source>
</evidence>